<keyword evidence="3" id="KW-1185">Reference proteome</keyword>
<evidence type="ECO:0000313" key="2">
    <source>
        <dbReference type="EMBL" id="KAK4566157.1"/>
    </source>
</evidence>
<reference evidence="2 3" key="1">
    <citation type="journal article" date="2023" name="G3 (Bethesda)">
        <title>A haplotype-resolved chromosome-scale genome for Quercus rubra L. provides insights into the genetics of adaptive traits for red oak species.</title>
        <authorList>
            <person name="Kapoor B."/>
            <person name="Jenkins J."/>
            <person name="Schmutz J."/>
            <person name="Zhebentyayeva T."/>
            <person name="Kuelheim C."/>
            <person name="Coggeshall M."/>
            <person name="Heim C."/>
            <person name="Lasky J.R."/>
            <person name="Leites L."/>
            <person name="Islam-Faridi N."/>
            <person name="Romero-Severson J."/>
            <person name="DeLeo V.L."/>
            <person name="Lucas S.M."/>
            <person name="Lazic D."/>
            <person name="Gailing O."/>
            <person name="Carlson J."/>
            <person name="Staton M."/>
        </authorList>
    </citation>
    <scope>NUCLEOTIDE SEQUENCE [LARGE SCALE GENOMIC DNA]</scope>
    <source>
        <strain evidence="2">Pseudo-F2</strain>
    </source>
</reference>
<dbReference type="InterPro" id="IPR036291">
    <property type="entry name" value="NAD(P)-bd_dom_sf"/>
</dbReference>
<organism evidence="2 3">
    <name type="scientific">Quercus rubra</name>
    <name type="common">Northern red oak</name>
    <name type="synonym">Quercus borealis</name>
    <dbReference type="NCBI Taxonomy" id="3512"/>
    <lineage>
        <taxon>Eukaryota</taxon>
        <taxon>Viridiplantae</taxon>
        <taxon>Streptophyta</taxon>
        <taxon>Embryophyta</taxon>
        <taxon>Tracheophyta</taxon>
        <taxon>Spermatophyta</taxon>
        <taxon>Magnoliopsida</taxon>
        <taxon>eudicotyledons</taxon>
        <taxon>Gunneridae</taxon>
        <taxon>Pentapetalae</taxon>
        <taxon>rosids</taxon>
        <taxon>fabids</taxon>
        <taxon>Fagales</taxon>
        <taxon>Fagaceae</taxon>
        <taxon>Quercus</taxon>
    </lineage>
</organism>
<dbReference type="Proteomes" id="UP001324115">
    <property type="component" value="Unassembled WGS sequence"/>
</dbReference>
<dbReference type="SUPFAM" id="SSF51735">
    <property type="entry name" value="NAD(P)-binding Rossmann-fold domains"/>
    <property type="match status" value="1"/>
</dbReference>
<accession>A0AAN7EA80</accession>
<dbReference type="Gene3D" id="3.40.50.720">
    <property type="entry name" value="NAD(P)-binding Rossmann-like Domain"/>
    <property type="match status" value="1"/>
</dbReference>
<name>A0AAN7EA80_QUERU</name>
<dbReference type="EMBL" id="JAXUIC010000010">
    <property type="protein sequence ID" value="KAK4566157.1"/>
    <property type="molecule type" value="Genomic_DNA"/>
</dbReference>
<dbReference type="AlphaFoldDB" id="A0AAN7EA80"/>
<proteinExistence type="inferred from homology"/>
<evidence type="ECO:0000256" key="1">
    <source>
        <dbReference type="ARBA" id="ARBA00006484"/>
    </source>
</evidence>
<protein>
    <submittedName>
        <fullName evidence="2">Uncharacterized protein</fullName>
    </submittedName>
</protein>
<gene>
    <name evidence="2" type="ORF">RGQ29_002393</name>
</gene>
<evidence type="ECO:0000313" key="3">
    <source>
        <dbReference type="Proteomes" id="UP001324115"/>
    </source>
</evidence>
<dbReference type="PANTHER" id="PTHR43943:SF2">
    <property type="entry name" value="DEHYDROGENASE_REDUCTASE 4"/>
    <property type="match status" value="1"/>
</dbReference>
<sequence length="71" mass="7670">MEGTKIAKRFEGKVAIVTASTQGIGFTIAERFVLEGASVVISTHKQVVGSQSYSQVHLLEVHMEAGFHVLL</sequence>
<dbReference type="PANTHER" id="PTHR43943">
    <property type="entry name" value="DEHYDROGENASE/REDUCTASE (SDR FAMILY) MEMBER 4"/>
    <property type="match status" value="1"/>
</dbReference>
<comment type="similarity">
    <text evidence="1">Belongs to the short-chain dehydrogenases/reductases (SDR) family.</text>
</comment>
<comment type="caution">
    <text evidence="2">The sequence shown here is derived from an EMBL/GenBank/DDBJ whole genome shotgun (WGS) entry which is preliminary data.</text>
</comment>